<dbReference type="AlphaFoldDB" id="A0A1H3QH15"/>
<dbReference type="Proteomes" id="UP000198625">
    <property type="component" value="Unassembled WGS sequence"/>
</dbReference>
<keyword evidence="3" id="KW-1185">Reference proteome</keyword>
<keyword evidence="1" id="KW-1133">Transmembrane helix</keyword>
<gene>
    <name evidence="2" type="ORF">SAMN05660462_01942</name>
</gene>
<organism evidence="2 3">
    <name type="scientific">Proteiniborus ethanoligenes</name>
    <dbReference type="NCBI Taxonomy" id="415015"/>
    <lineage>
        <taxon>Bacteria</taxon>
        <taxon>Bacillati</taxon>
        <taxon>Bacillota</taxon>
        <taxon>Clostridia</taxon>
        <taxon>Eubacteriales</taxon>
        <taxon>Proteiniborus</taxon>
    </lineage>
</organism>
<reference evidence="3" key="1">
    <citation type="submission" date="2016-10" db="EMBL/GenBank/DDBJ databases">
        <authorList>
            <person name="Varghese N."/>
            <person name="Submissions S."/>
        </authorList>
    </citation>
    <scope>NUCLEOTIDE SEQUENCE [LARGE SCALE GENOMIC DNA]</scope>
    <source>
        <strain evidence="3">DSM 21650</strain>
    </source>
</reference>
<evidence type="ECO:0000313" key="3">
    <source>
        <dbReference type="Proteomes" id="UP000198625"/>
    </source>
</evidence>
<protein>
    <submittedName>
        <fullName evidence="2">Uncharacterized protein</fullName>
    </submittedName>
</protein>
<evidence type="ECO:0000313" key="2">
    <source>
        <dbReference type="EMBL" id="SDZ12580.1"/>
    </source>
</evidence>
<sequence length="295" mass="33504">MKKNGLYVLIGALIISQFILLLKINRLESQTEYTKSQMNNLSDEIRNDMNAIYSNVDDMLNKKESLIEISTTEVGSVNSDNLTVPITFTLTPKEVSANTTVSLDFNGELFSMDKMGTSFTTTVDRSIFSDALPIIVIDENGVKKTMDAEQIGIHDIKNKIFPNMFPRLLGQASYSGDTYSRSGNLSMEIKESNEYIKFTKIRLVIKVDEDIISEEIIPNDVFNSDYEISKKIPLGEGEVSTMIVIATDSIGLEHHYTIDTWIGGSNRQREPWFEDEHIYSPDGKLLWQPEYQKHY</sequence>
<dbReference type="EMBL" id="FNQE01000020">
    <property type="protein sequence ID" value="SDZ12580.1"/>
    <property type="molecule type" value="Genomic_DNA"/>
</dbReference>
<keyword evidence="1" id="KW-0472">Membrane</keyword>
<proteinExistence type="predicted"/>
<evidence type="ECO:0000256" key="1">
    <source>
        <dbReference type="SAM" id="Phobius"/>
    </source>
</evidence>
<feature type="transmembrane region" description="Helical" evidence="1">
    <location>
        <begin position="6"/>
        <end position="25"/>
    </location>
</feature>
<keyword evidence="1" id="KW-0812">Transmembrane</keyword>
<accession>A0A1H3QH15</accession>
<dbReference type="RefSeq" id="WP_091730432.1">
    <property type="nucleotide sequence ID" value="NZ_FNQE01000020.1"/>
</dbReference>
<name>A0A1H3QH15_9FIRM</name>
<dbReference type="OrthoDB" id="1809650at2"/>